<name>A0A838A7L9_9PSEU</name>
<reference evidence="2 3" key="1">
    <citation type="submission" date="2020-07" db="EMBL/GenBank/DDBJ databases">
        <title>Genome of Haloechinothrix sp.</title>
        <authorList>
            <person name="Tang S.-K."/>
            <person name="Yang L."/>
            <person name="Zhu W.-Y."/>
        </authorList>
    </citation>
    <scope>NUCLEOTIDE SEQUENCE [LARGE SCALE GENOMIC DNA]</scope>
    <source>
        <strain evidence="2 3">YIM 98757</strain>
    </source>
</reference>
<evidence type="ECO:0000313" key="3">
    <source>
        <dbReference type="Proteomes" id="UP000582974"/>
    </source>
</evidence>
<feature type="signal peptide" evidence="1">
    <location>
        <begin position="1"/>
        <end position="24"/>
    </location>
</feature>
<dbReference type="EMBL" id="JACCKD010000001">
    <property type="protein sequence ID" value="MBA0124567.1"/>
    <property type="molecule type" value="Genomic_DNA"/>
</dbReference>
<evidence type="ECO:0008006" key="4">
    <source>
        <dbReference type="Google" id="ProtNLM"/>
    </source>
</evidence>
<keyword evidence="1" id="KW-0732">Signal</keyword>
<proteinExistence type="predicted"/>
<keyword evidence="3" id="KW-1185">Reference proteome</keyword>
<comment type="caution">
    <text evidence="2">The sequence shown here is derived from an EMBL/GenBank/DDBJ whole genome shotgun (WGS) entry which is preliminary data.</text>
</comment>
<organism evidence="2 3">
    <name type="scientific">Haloechinothrix aidingensis</name>
    <dbReference type="NCBI Taxonomy" id="2752311"/>
    <lineage>
        <taxon>Bacteria</taxon>
        <taxon>Bacillati</taxon>
        <taxon>Actinomycetota</taxon>
        <taxon>Actinomycetes</taxon>
        <taxon>Pseudonocardiales</taxon>
        <taxon>Pseudonocardiaceae</taxon>
        <taxon>Haloechinothrix</taxon>
    </lineage>
</organism>
<dbReference type="PROSITE" id="PS51257">
    <property type="entry name" value="PROKAR_LIPOPROTEIN"/>
    <property type="match status" value="1"/>
</dbReference>
<dbReference type="AlphaFoldDB" id="A0A838A7L9"/>
<gene>
    <name evidence="2" type="ORF">H0B56_03330</name>
</gene>
<dbReference type="Proteomes" id="UP000582974">
    <property type="component" value="Unassembled WGS sequence"/>
</dbReference>
<dbReference type="RefSeq" id="WP_180891417.1">
    <property type="nucleotide sequence ID" value="NZ_JACCKD010000001.1"/>
</dbReference>
<feature type="chain" id="PRO_5038896886" description="DUF3558 domain-containing protein" evidence="1">
    <location>
        <begin position="25"/>
        <end position="366"/>
    </location>
</feature>
<evidence type="ECO:0000313" key="2">
    <source>
        <dbReference type="EMBL" id="MBA0124567.1"/>
    </source>
</evidence>
<protein>
    <recommendedName>
        <fullName evidence="4">DUF3558 domain-containing protein</fullName>
    </recommendedName>
</protein>
<evidence type="ECO:0000256" key="1">
    <source>
        <dbReference type="SAM" id="SignalP"/>
    </source>
</evidence>
<accession>A0A838A7L9</accession>
<sequence>MLHLQSRVARAFVMLVSCAVVISACTTSESDESDLLCGVIDPAEARNALGDQELEFDGSDTVEEDPLSWECVATFPSGSRLSLRLEYDAGMKDAITPQIDTASAVSLGRVRPGMMVRDRTGTEPLVGGFFYISCPESKEHPRLLGLVGDPAESDVVDDKPGYRDLATVLTIAGNGVRRSLGCGGPAPLPDDQLVVPSDVPPDGVRLRTQSDVCGVFDADELIDLLPGREDGSTTWNVWQSPGDHDPISCQVWPDPVSDETRSEDRGAEDGPVIAFSRAGGVTAEGYDLDASRDRHDGEPWGRHLDGDGYEAQGEFRFKCQWSPEDFHVYVARYDDEVIDARDMEGLFNRWMHDRAPVSRCPGSDDG</sequence>